<dbReference type="Gene3D" id="3.40.50.300">
    <property type="entry name" value="P-loop containing nucleotide triphosphate hydrolases"/>
    <property type="match status" value="1"/>
</dbReference>
<dbReference type="InterPro" id="IPR027417">
    <property type="entry name" value="P-loop_NTPase"/>
</dbReference>
<name>A0A433RXL3_9BACL</name>
<keyword evidence="3" id="KW-1185">Reference proteome</keyword>
<reference evidence="2 3" key="1">
    <citation type="submission" date="2014-11" db="EMBL/GenBank/DDBJ databases">
        <title>Genome sequence and analysis of novel Kurthia sp.</title>
        <authorList>
            <person name="Lawson J.N."/>
            <person name="Gonzalez J.E."/>
            <person name="Rinauldi L."/>
            <person name="Xuan Z."/>
            <person name="Firman A."/>
            <person name="Shaddox L."/>
            <person name="Trudeau A."/>
            <person name="Shah S."/>
            <person name="Reiman D."/>
        </authorList>
    </citation>
    <scope>NUCLEOTIDE SEQUENCE [LARGE SCALE GENOMIC DNA]</scope>
    <source>
        <strain evidence="2 3">3B1D</strain>
    </source>
</reference>
<feature type="domain" description="UvrD-like helicase C-terminal" evidence="1">
    <location>
        <begin position="174"/>
        <end position="217"/>
    </location>
</feature>
<dbReference type="RefSeq" id="WP_126989383.1">
    <property type="nucleotide sequence ID" value="NZ_JTFC01000008.1"/>
</dbReference>
<accession>A0A433RXL3</accession>
<protein>
    <recommendedName>
        <fullName evidence="1">UvrD-like helicase C-terminal domain-containing protein</fullName>
    </recommendedName>
</protein>
<dbReference type="InterPro" id="IPR027785">
    <property type="entry name" value="UvrD-like_helicase_C"/>
</dbReference>
<dbReference type="SUPFAM" id="SSF52540">
    <property type="entry name" value="P-loop containing nucleoside triphosphate hydrolases"/>
    <property type="match status" value="1"/>
</dbReference>
<dbReference type="OrthoDB" id="9787585at2"/>
<comment type="caution">
    <text evidence="2">The sequence shown here is derived from an EMBL/GenBank/DDBJ whole genome shotgun (WGS) entry which is preliminary data.</text>
</comment>
<dbReference type="AlphaFoldDB" id="A0A433RXL3"/>
<organism evidence="2 3">
    <name type="scientific">Candidatus Kurthia intestinigallinarum</name>
    <dbReference type="NCBI Taxonomy" id="1562256"/>
    <lineage>
        <taxon>Bacteria</taxon>
        <taxon>Bacillati</taxon>
        <taxon>Bacillota</taxon>
        <taxon>Bacilli</taxon>
        <taxon>Bacillales</taxon>
        <taxon>Caryophanaceae</taxon>
        <taxon>Kurthia</taxon>
    </lineage>
</organism>
<evidence type="ECO:0000259" key="1">
    <source>
        <dbReference type="Pfam" id="PF13538"/>
    </source>
</evidence>
<proteinExistence type="predicted"/>
<dbReference type="Pfam" id="PF13538">
    <property type="entry name" value="UvrD_C_2"/>
    <property type="match status" value="1"/>
</dbReference>
<gene>
    <name evidence="2" type="ORF">QI30_02545</name>
</gene>
<evidence type="ECO:0000313" key="3">
    <source>
        <dbReference type="Proteomes" id="UP000288623"/>
    </source>
</evidence>
<evidence type="ECO:0000313" key="2">
    <source>
        <dbReference type="EMBL" id="RUS58046.1"/>
    </source>
</evidence>
<sequence>MIPQQEQQYLTHVLEELSKAYTTTAEAVTQKDDAYKDLQQYTIDYHAELDKMEIYNHQQTLSMIDKQGHAKVLAKKRLEKLIDTSYRSSYEIMQYAKQFRNANVTPIARHGEEPLDLTCTTLEELARTISQKITSPSTAVICKNQQQLELLRPLLALPILDSSTVHFTNEPLLTTVQYAKGLEFDTVIIPFKESYTTDYDKGLLYIGCTRAMHELMLLSLIDAV</sequence>
<dbReference type="Proteomes" id="UP000288623">
    <property type="component" value="Unassembled WGS sequence"/>
</dbReference>
<dbReference type="EMBL" id="JTFC01000008">
    <property type="protein sequence ID" value="RUS58046.1"/>
    <property type="molecule type" value="Genomic_DNA"/>
</dbReference>